<keyword evidence="10" id="KW-0808">Transferase</keyword>
<evidence type="ECO:0000259" key="9">
    <source>
        <dbReference type="PROSITE" id="PS50011"/>
    </source>
</evidence>
<dbReference type="AlphaFoldDB" id="U6GF29"/>
<dbReference type="InterPro" id="IPR000719">
    <property type="entry name" value="Prot_kinase_dom"/>
</dbReference>
<keyword evidence="3" id="KW-0067">ATP-binding</keyword>
<dbReference type="EMBL" id="HG670912">
    <property type="protein sequence ID" value="CDI78775.1"/>
    <property type="molecule type" value="Genomic_DNA"/>
</dbReference>
<reference evidence="10" key="2">
    <citation type="submission" date="2013-10" db="EMBL/GenBank/DDBJ databases">
        <authorList>
            <person name="Aslett M."/>
        </authorList>
    </citation>
    <scope>NUCLEOTIDE SEQUENCE</scope>
    <source>
        <strain evidence="10">Houghton</strain>
    </source>
</reference>
<keyword evidence="2" id="KW-0547">Nucleotide-binding</keyword>
<gene>
    <name evidence="10" type="ORF">EAH_00036920</name>
</gene>
<name>U6GF29_EIMAC</name>
<feature type="domain" description="Protein kinase" evidence="9">
    <location>
        <begin position="1"/>
        <end position="318"/>
    </location>
</feature>
<evidence type="ECO:0000256" key="7">
    <source>
        <dbReference type="ARBA" id="ARBA00042858"/>
    </source>
</evidence>
<dbReference type="GO" id="GO:0005634">
    <property type="term" value="C:nucleus"/>
    <property type="evidence" value="ECO:0007669"/>
    <property type="project" value="TreeGrafter"/>
</dbReference>
<accession>U6GF29</accession>
<evidence type="ECO:0000256" key="6">
    <source>
        <dbReference type="ARBA" id="ARBA00041902"/>
    </source>
</evidence>
<evidence type="ECO:0000313" key="10">
    <source>
        <dbReference type="EMBL" id="CDI78775.1"/>
    </source>
</evidence>
<dbReference type="InterPro" id="IPR050108">
    <property type="entry name" value="CDK"/>
</dbReference>
<keyword evidence="10" id="KW-0418">Kinase</keyword>
<dbReference type="GO" id="GO:0004674">
    <property type="term" value="F:protein serine/threonine kinase activity"/>
    <property type="evidence" value="ECO:0007669"/>
    <property type="project" value="TreeGrafter"/>
</dbReference>
<keyword evidence="11" id="KW-1185">Reference proteome</keyword>
<comment type="subunit">
    <text evidence="4">May form a complex composed of at least the catalytic subunit CRK2 and a cyclin.</text>
</comment>
<dbReference type="Gene3D" id="3.30.200.20">
    <property type="entry name" value="Phosphorylase Kinase, domain 1"/>
    <property type="match status" value="1"/>
</dbReference>
<evidence type="ECO:0000256" key="1">
    <source>
        <dbReference type="ARBA" id="ARBA00006485"/>
    </source>
</evidence>
<dbReference type="Gene3D" id="1.10.510.10">
    <property type="entry name" value="Transferase(Phosphotransferase) domain 1"/>
    <property type="match status" value="1"/>
</dbReference>
<dbReference type="OrthoDB" id="329701at2759"/>
<evidence type="ECO:0000313" key="11">
    <source>
        <dbReference type="Proteomes" id="UP000018050"/>
    </source>
</evidence>
<evidence type="ECO:0000256" key="5">
    <source>
        <dbReference type="ARBA" id="ARBA00039612"/>
    </source>
</evidence>
<dbReference type="InterPro" id="IPR011009">
    <property type="entry name" value="Kinase-like_dom_sf"/>
</dbReference>
<evidence type="ECO:0000256" key="3">
    <source>
        <dbReference type="ARBA" id="ARBA00022840"/>
    </source>
</evidence>
<evidence type="ECO:0000256" key="8">
    <source>
        <dbReference type="SAM" id="MobiDB-lite"/>
    </source>
</evidence>
<evidence type="ECO:0000256" key="4">
    <source>
        <dbReference type="ARBA" id="ARBA00038543"/>
    </source>
</evidence>
<dbReference type="GeneID" id="25271762"/>
<sequence length="318" mass="34132">MPPYWRVWKARDSKRDVIVALKQMRLLPKQSHLEGLPRGALREITLLQRLQHPNIVELIEVAVGPDISRARRPTPQELREEGSLFCGNCYVYLVFEFCERDLADLVEDRKTPFGAGEIKCILRQLLLALNHLHLNKVLHRDVKLSNILLNAAGQIKLADFGLTRPLCQPSGPLTEGVVTLWYRAPELLLQSADYGPPVDLWAAGCIFAGLLTNGYHATTHPAAAAPAAHPAAAAVAAAAAAADDDDDDDHDAADDDDDDAAAADDDAAYPAAAADDDDDAAYPAAAADDDDDDADFDAADIDVAAVDAVASVAADVFI</sequence>
<dbReference type="InterPro" id="IPR008271">
    <property type="entry name" value="Ser/Thr_kinase_AS"/>
</dbReference>
<comment type="similarity">
    <text evidence="1">Belongs to the protein kinase superfamily. CMGC Ser/Thr protein kinase family. CDC2/CDKX subfamily.</text>
</comment>
<dbReference type="VEuPathDB" id="ToxoDB:EAH_00036920"/>
<protein>
    <recommendedName>
        <fullName evidence="5">Cyclin-dependent kinase 2 homolog</fullName>
    </recommendedName>
    <alternativeName>
        <fullName evidence="6">Cell division control protein 2 homolog</fullName>
    </alternativeName>
    <alternativeName>
        <fullName evidence="7">cdc2-related kinase 2</fullName>
    </alternativeName>
</protein>
<feature type="compositionally biased region" description="Acidic residues" evidence="8">
    <location>
        <begin position="242"/>
        <end position="267"/>
    </location>
</feature>
<organism evidence="10 11">
    <name type="scientific">Eimeria acervulina</name>
    <name type="common">Coccidian parasite</name>
    <dbReference type="NCBI Taxonomy" id="5801"/>
    <lineage>
        <taxon>Eukaryota</taxon>
        <taxon>Sar</taxon>
        <taxon>Alveolata</taxon>
        <taxon>Apicomplexa</taxon>
        <taxon>Conoidasida</taxon>
        <taxon>Coccidia</taxon>
        <taxon>Eucoccidiorida</taxon>
        <taxon>Eimeriorina</taxon>
        <taxon>Eimeriidae</taxon>
        <taxon>Eimeria</taxon>
    </lineage>
</organism>
<dbReference type="PROSITE" id="PS50011">
    <property type="entry name" value="PROTEIN_KINASE_DOM"/>
    <property type="match status" value="1"/>
</dbReference>
<dbReference type="Proteomes" id="UP000018050">
    <property type="component" value="Unassembled WGS sequence"/>
</dbReference>
<dbReference type="SMART" id="SM00220">
    <property type="entry name" value="S_TKc"/>
    <property type="match status" value="1"/>
</dbReference>
<dbReference type="Pfam" id="PF00069">
    <property type="entry name" value="Pkinase"/>
    <property type="match status" value="1"/>
</dbReference>
<dbReference type="GO" id="GO:0005524">
    <property type="term" value="F:ATP binding"/>
    <property type="evidence" value="ECO:0007669"/>
    <property type="project" value="UniProtKB-KW"/>
</dbReference>
<reference evidence="10" key="1">
    <citation type="submission" date="2013-10" db="EMBL/GenBank/DDBJ databases">
        <title>Genomic analysis of the causative agents of coccidiosis in chickens.</title>
        <authorList>
            <person name="Reid A.J."/>
            <person name="Blake D."/>
            <person name="Billington K."/>
            <person name="Browne H."/>
            <person name="Dunn M."/>
            <person name="Hung S."/>
            <person name="Kawahara F."/>
            <person name="Miranda-Saavedra D."/>
            <person name="Mourier T."/>
            <person name="Nagra H."/>
            <person name="Otto T.D."/>
            <person name="Rawlings N."/>
            <person name="Sanchez A."/>
            <person name="Sanders M."/>
            <person name="Subramaniam C."/>
            <person name="Tay Y."/>
            <person name="Dear P."/>
            <person name="Doerig C."/>
            <person name="Gruber A."/>
            <person name="Parkinson J."/>
            <person name="Shirley M."/>
            <person name="Wan K.L."/>
            <person name="Berriman M."/>
            <person name="Tomley F."/>
            <person name="Pain A."/>
        </authorList>
    </citation>
    <scope>NUCLEOTIDE SEQUENCE</scope>
    <source>
        <strain evidence="10">Houghton</strain>
    </source>
</reference>
<evidence type="ECO:0000256" key="2">
    <source>
        <dbReference type="ARBA" id="ARBA00022741"/>
    </source>
</evidence>
<dbReference type="SUPFAM" id="SSF56112">
    <property type="entry name" value="Protein kinase-like (PK-like)"/>
    <property type="match status" value="1"/>
</dbReference>
<dbReference type="RefSeq" id="XP_013251036.1">
    <property type="nucleotide sequence ID" value="XM_013395582.1"/>
</dbReference>
<proteinExistence type="inferred from homology"/>
<dbReference type="PROSITE" id="PS00108">
    <property type="entry name" value="PROTEIN_KINASE_ST"/>
    <property type="match status" value="1"/>
</dbReference>
<dbReference type="PANTHER" id="PTHR24056">
    <property type="entry name" value="CELL DIVISION PROTEIN KINASE"/>
    <property type="match status" value="1"/>
</dbReference>
<feature type="region of interest" description="Disordered" evidence="8">
    <location>
        <begin position="237"/>
        <end position="295"/>
    </location>
</feature>